<evidence type="ECO:0000256" key="3">
    <source>
        <dbReference type="PROSITE-ProRule" id="PRU00023"/>
    </source>
</evidence>
<dbReference type="InterPro" id="IPR036859">
    <property type="entry name" value="CAP-Gly_dom_sf"/>
</dbReference>
<dbReference type="GO" id="GO:0051010">
    <property type="term" value="F:microtubule plus-end binding"/>
    <property type="evidence" value="ECO:0007669"/>
    <property type="project" value="TreeGrafter"/>
</dbReference>
<proteinExistence type="predicted"/>
<feature type="region of interest" description="Disordered" evidence="4">
    <location>
        <begin position="430"/>
        <end position="486"/>
    </location>
</feature>
<dbReference type="Pfam" id="PF01302">
    <property type="entry name" value="CAP_GLY"/>
    <property type="match status" value="3"/>
</dbReference>
<feature type="region of interest" description="Disordered" evidence="4">
    <location>
        <begin position="598"/>
        <end position="621"/>
    </location>
</feature>
<protein>
    <submittedName>
        <fullName evidence="7 8">CAP-Gly domain-containing linker protein 4 isoform X1</fullName>
    </submittedName>
</protein>
<dbReference type="OrthoDB" id="2130750at2759"/>
<dbReference type="SMART" id="SM01052">
    <property type="entry name" value="CAP_GLY"/>
    <property type="match status" value="3"/>
</dbReference>
<evidence type="ECO:0000256" key="2">
    <source>
        <dbReference type="ARBA" id="ARBA00023043"/>
    </source>
</evidence>
<dbReference type="GO" id="GO:0005938">
    <property type="term" value="C:cell cortex"/>
    <property type="evidence" value="ECO:0007669"/>
    <property type="project" value="TreeGrafter"/>
</dbReference>
<evidence type="ECO:0000259" key="5">
    <source>
        <dbReference type="PROSITE" id="PS50245"/>
    </source>
</evidence>
<keyword evidence="2 3" id="KW-0040">ANK repeat</keyword>
<feature type="domain" description="CAP-Gly" evidence="5">
    <location>
        <begin position="523"/>
        <end position="565"/>
    </location>
</feature>
<feature type="repeat" description="ANK" evidence="3">
    <location>
        <begin position="204"/>
        <end position="236"/>
    </location>
</feature>
<organism evidence="6 10">
    <name type="scientific">Microcaecilia unicolor</name>
    <dbReference type="NCBI Taxonomy" id="1415580"/>
    <lineage>
        <taxon>Eukaryota</taxon>
        <taxon>Metazoa</taxon>
        <taxon>Chordata</taxon>
        <taxon>Craniata</taxon>
        <taxon>Vertebrata</taxon>
        <taxon>Euteleostomi</taxon>
        <taxon>Amphibia</taxon>
        <taxon>Gymnophiona</taxon>
        <taxon>Siphonopidae</taxon>
        <taxon>Microcaecilia</taxon>
    </lineage>
</organism>
<dbReference type="PROSITE" id="PS00845">
    <property type="entry name" value="CAP_GLY_1"/>
    <property type="match status" value="3"/>
</dbReference>
<dbReference type="GO" id="GO:0035371">
    <property type="term" value="C:microtubule plus-end"/>
    <property type="evidence" value="ECO:0007669"/>
    <property type="project" value="TreeGrafter"/>
</dbReference>
<dbReference type="PANTHER" id="PTHR18916">
    <property type="entry name" value="DYNACTIN 1-RELATED MICROTUBULE-BINDING"/>
    <property type="match status" value="1"/>
</dbReference>
<gene>
    <name evidence="7 8 9 10" type="primary">CLIP4</name>
</gene>
<dbReference type="FunFam" id="2.30.30.190:FF:000005">
    <property type="entry name" value="CAP-Gly domain containing linker protein 3"/>
    <property type="match status" value="1"/>
</dbReference>
<evidence type="ECO:0000313" key="10">
    <source>
        <dbReference type="RefSeq" id="XP_030051986.1"/>
    </source>
</evidence>
<dbReference type="PROSITE" id="PS50245">
    <property type="entry name" value="CAP_GLY_2"/>
    <property type="match status" value="3"/>
</dbReference>
<evidence type="ECO:0000256" key="1">
    <source>
        <dbReference type="ARBA" id="ARBA00022737"/>
    </source>
</evidence>
<dbReference type="RefSeq" id="XP_030051984.1">
    <property type="nucleotide sequence ID" value="XM_030196124.1"/>
</dbReference>
<evidence type="ECO:0000313" key="9">
    <source>
        <dbReference type="RefSeq" id="XP_030051985.1"/>
    </source>
</evidence>
<name>A0A6P7XFL3_9AMPH</name>
<dbReference type="InterPro" id="IPR000938">
    <property type="entry name" value="CAP-Gly_domain"/>
</dbReference>
<dbReference type="PANTHER" id="PTHR18916:SF32">
    <property type="entry name" value="CAP-GLY DOMAIN-CONTAINING LINKER PROTEIN 4"/>
    <property type="match status" value="1"/>
</dbReference>
<reference evidence="7 8" key="1">
    <citation type="submission" date="2025-04" db="UniProtKB">
        <authorList>
            <consortium name="RefSeq"/>
        </authorList>
    </citation>
    <scope>IDENTIFICATION</scope>
</reference>
<dbReference type="RefSeq" id="XP_030051983.1">
    <property type="nucleotide sequence ID" value="XM_030196123.1"/>
</dbReference>
<dbReference type="Proteomes" id="UP000515156">
    <property type="component" value="Chromosome 3"/>
</dbReference>
<dbReference type="PROSITE" id="PS50088">
    <property type="entry name" value="ANK_REPEAT"/>
    <property type="match status" value="1"/>
</dbReference>
<sequence length="724" mass="78543">MTIEDLSEPDPEEVSIGRYQFSFRGSDRPVTFSVSAAPMPSNCEFSFFDPNDAACQDILSNPNTSVSELFAILRQWVPQVQQNIDVIGNETSSAVKNLIPPLKLLAEFTILKRGCNVNDRDGLTDMTLLHYTCKSGAQGIGDAETSAKFASKLIELGADIGLRSRWTNMSALHYAAYFDVPELIRVLLKASKPKDVDSTCSDFDFGTALHIAASNLCSAAVKCLLENGANPAFRDDKGRIPADVVPDPVDMPLEMADAAAVAKELKQILLEPLSLACDISKAMLPNYDHISSKAMLMSVGLQLGDRVVIAGQKVGTLRFCNTTEFASGQWAGVELDEPEGKNDGSVGGVQYFKCAPKYGIFAPLSKINKISDLIKTSRNAAARSSTSVKPPKMDVTRITSKVNTGLTSSSKNGSCEMMYLVPTEEVAKAAAEKEGSVPESSRSSSTSSLENKHSQQVHPHQRNTNNSNKRAAFKPASNSFRTNTGLQNRATSVGNVHLDETDIQVGDKVLVVGQRLGTVRFYGKTSFAPGFWCGVELDKPHGKNDGSVGGVQYFTCPPKHGIFAPPSRVQKISGSLDSLSEIPVSKLNHSFPGFRRSYSTTSEVPSQKEVNRRNSFGRSKNPILQRSWSSTATGSKEGRVKLQEGSQVLLTSSNEMATIRYIGPTEFASGVWLGLELRCAKGKNDGSVEDKRYFICKPNYGVLVRPSRVTYRGINGAKLVDDIC</sequence>
<keyword evidence="1" id="KW-0677">Repeat</keyword>
<dbReference type="GeneID" id="115465571"/>
<feature type="domain" description="CAP-Gly" evidence="5">
    <location>
        <begin position="663"/>
        <end position="705"/>
    </location>
</feature>
<dbReference type="FunFam" id="1.25.40.20:FF:000044">
    <property type="entry name" value="CAP-Gly domain containing linker protein 3"/>
    <property type="match status" value="1"/>
</dbReference>
<dbReference type="SMART" id="SM00248">
    <property type="entry name" value="ANK"/>
    <property type="match status" value="3"/>
</dbReference>
<dbReference type="InterPro" id="IPR002110">
    <property type="entry name" value="Ankyrin_rpt"/>
</dbReference>
<feature type="compositionally biased region" description="Polar residues" evidence="4">
    <location>
        <begin position="454"/>
        <end position="469"/>
    </location>
</feature>
<dbReference type="KEGG" id="muo:115465571"/>
<dbReference type="RefSeq" id="XP_030051986.1">
    <property type="nucleotide sequence ID" value="XM_030196126.1"/>
</dbReference>
<dbReference type="RefSeq" id="XP_030051985.1">
    <property type="nucleotide sequence ID" value="XM_030196125.1"/>
</dbReference>
<dbReference type="AlphaFoldDB" id="A0A6P7XFL3"/>
<accession>A0A6P7XFL3</accession>
<dbReference type="GO" id="GO:0005634">
    <property type="term" value="C:nucleus"/>
    <property type="evidence" value="ECO:0007669"/>
    <property type="project" value="TreeGrafter"/>
</dbReference>
<dbReference type="Gene3D" id="2.30.30.190">
    <property type="entry name" value="CAP Gly-rich-like domain"/>
    <property type="match status" value="3"/>
</dbReference>
<feature type="compositionally biased region" description="Low complexity" evidence="4">
    <location>
        <begin position="437"/>
        <end position="448"/>
    </location>
</feature>
<dbReference type="CTD" id="79745"/>
<feature type="compositionally biased region" description="Polar residues" evidence="4">
    <location>
        <begin position="476"/>
        <end position="486"/>
    </location>
</feature>
<evidence type="ECO:0000313" key="8">
    <source>
        <dbReference type="RefSeq" id="XP_030051984.1"/>
    </source>
</evidence>
<evidence type="ECO:0000313" key="7">
    <source>
        <dbReference type="RefSeq" id="XP_030051983.1"/>
    </source>
</evidence>
<dbReference type="InterPro" id="IPR036770">
    <property type="entry name" value="Ankyrin_rpt-contain_sf"/>
</dbReference>
<dbReference type="Pfam" id="PF12796">
    <property type="entry name" value="Ank_2"/>
    <property type="match status" value="1"/>
</dbReference>
<evidence type="ECO:0000313" key="6">
    <source>
        <dbReference type="Proteomes" id="UP000515156"/>
    </source>
</evidence>
<dbReference type="GO" id="GO:0031122">
    <property type="term" value="P:cytoplasmic microtubule organization"/>
    <property type="evidence" value="ECO:0007669"/>
    <property type="project" value="TreeGrafter"/>
</dbReference>
<evidence type="ECO:0000256" key="4">
    <source>
        <dbReference type="SAM" id="MobiDB-lite"/>
    </source>
</evidence>
<dbReference type="SUPFAM" id="SSF74924">
    <property type="entry name" value="Cap-Gly domain"/>
    <property type="match status" value="3"/>
</dbReference>
<dbReference type="Gene3D" id="1.25.40.20">
    <property type="entry name" value="Ankyrin repeat-containing domain"/>
    <property type="match status" value="1"/>
</dbReference>
<dbReference type="SUPFAM" id="SSF48403">
    <property type="entry name" value="Ankyrin repeat"/>
    <property type="match status" value="1"/>
</dbReference>
<keyword evidence="6" id="KW-1185">Reference proteome</keyword>
<feature type="domain" description="CAP-Gly" evidence="5">
    <location>
        <begin position="321"/>
        <end position="363"/>
    </location>
</feature>